<dbReference type="Gene3D" id="3.40.50.1000">
    <property type="entry name" value="HAD superfamily/HAD-like"/>
    <property type="match status" value="1"/>
</dbReference>
<dbReference type="InterPro" id="IPR043128">
    <property type="entry name" value="Rev_trsase/Diguanyl_cyclase"/>
</dbReference>
<dbReference type="PANTHER" id="PTHR37984">
    <property type="entry name" value="PROTEIN CBG26694"/>
    <property type="match status" value="1"/>
</dbReference>
<dbReference type="Gene3D" id="2.40.70.10">
    <property type="entry name" value="Acid Proteases"/>
    <property type="match status" value="1"/>
</dbReference>
<dbReference type="PROSITE" id="PS50994">
    <property type="entry name" value="INTEGRASE"/>
    <property type="match status" value="1"/>
</dbReference>
<keyword evidence="3" id="KW-0540">Nuclease</keyword>
<dbReference type="InterPro" id="IPR023299">
    <property type="entry name" value="ATPase_P-typ_cyto_dom_N"/>
</dbReference>
<keyword evidence="1" id="KW-0808">Transferase</keyword>
<proteinExistence type="predicted"/>
<feature type="region of interest" description="Disordered" evidence="5">
    <location>
        <begin position="539"/>
        <end position="560"/>
    </location>
</feature>
<dbReference type="GO" id="GO:0000166">
    <property type="term" value="F:nucleotide binding"/>
    <property type="evidence" value="ECO:0007669"/>
    <property type="project" value="InterPro"/>
</dbReference>
<dbReference type="Gene3D" id="3.30.420.10">
    <property type="entry name" value="Ribonuclease H-like superfamily/Ribonuclease H"/>
    <property type="match status" value="1"/>
</dbReference>
<dbReference type="InterPro" id="IPR012337">
    <property type="entry name" value="RNaseH-like_sf"/>
</dbReference>
<dbReference type="InterPro" id="IPR023214">
    <property type="entry name" value="HAD_sf"/>
</dbReference>
<dbReference type="CDD" id="cd01647">
    <property type="entry name" value="RT_LTR"/>
    <property type="match status" value="1"/>
</dbReference>
<dbReference type="InterPro" id="IPR003337">
    <property type="entry name" value="Trehalose_PPase"/>
</dbReference>
<dbReference type="Pfam" id="PF00665">
    <property type="entry name" value="rve"/>
    <property type="match status" value="1"/>
</dbReference>
<reference evidence="7" key="1">
    <citation type="journal article" date="2019" name="Sci. Rep.">
        <title>Draft genome of Tanacetum cinerariifolium, the natural source of mosquito coil.</title>
        <authorList>
            <person name="Yamashiro T."/>
            <person name="Shiraishi A."/>
            <person name="Satake H."/>
            <person name="Nakayama K."/>
        </authorList>
    </citation>
    <scope>NUCLEOTIDE SEQUENCE</scope>
</reference>
<dbReference type="GO" id="GO:0015074">
    <property type="term" value="P:DNA integration"/>
    <property type="evidence" value="ECO:0007669"/>
    <property type="project" value="InterPro"/>
</dbReference>
<protein>
    <submittedName>
        <fullName evidence="7">Reverse transcriptase domain-containing protein</fullName>
    </submittedName>
</protein>
<dbReference type="Pfam" id="PF02358">
    <property type="entry name" value="Trehalose_PPase"/>
    <property type="match status" value="1"/>
</dbReference>
<gene>
    <name evidence="7" type="ORF">Tci_018838</name>
</gene>
<evidence type="ECO:0000259" key="6">
    <source>
        <dbReference type="PROSITE" id="PS50994"/>
    </source>
</evidence>
<dbReference type="InterPro" id="IPR036397">
    <property type="entry name" value="RNaseH_sf"/>
</dbReference>
<dbReference type="InterPro" id="IPR001584">
    <property type="entry name" value="Integrase_cat-core"/>
</dbReference>
<sequence length="660" mass="75498">MDQLASIIDSRVYLEECLALADLGDSINLMPLFVWKKLSLLKLLPTRMNLELVNQSVAYPVGVAEDVFVKVGKFHFLDDFVVVDYDVDPRVPLILGRPFLKMARALIDLHDEEYDDESVNQIDVIDVRCEEYAQKVFEFSDSSKSEEIEACLTRDSIPPEIDDADFDPEGDILLLEKSYIDDPLELELKDLPSHLEVSPKIHEVIKKEVIKLLDAESIYPISDSLWLNDATRKDYFPLPFLDQMLERLARNEYYCFLDGFSGYFQIPIDPQDQEKTTFTCPMGRFPTDEIMEVFMDDFSVFEDSFSFYLSNLEKMLKRCEDTNLVLNWEKCYFMVKEDEMPQNAIQVCKIFNVWGIDFMGPFPSSRGNKYILMAVDYLSKWVEAKALPTNDARVIVKFLKSLFARFGTPRAIISDRGTYFCNDQFAKVMLKYGVTHRLSTAYHPQTSGQVPVATEALKVLPSVARHSYIALTASVRAVISGRHAGVEEEVVALAFETTGLFLEERVHIQELHFFPFNPTDKRTTLTYLDNEGKMYRVSKGAPEQDVPEGQKKGPGGPWQFVGPMPLFDPPRYDSADQDTIRRALDLGVDVKMITDLEWKEIVELVMELYKEATDGSTIKTKDSGLVWYHQDVDPDFGSYQAKELLVHLENVLANEPTLVK</sequence>
<evidence type="ECO:0000313" key="7">
    <source>
        <dbReference type="EMBL" id="GEU46860.1"/>
    </source>
</evidence>
<dbReference type="Gene3D" id="3.30.70.270">
    <property type="match status" value="1"/>
</dbReference>
<accession>A0A6L2KDL5</accession>
<evidence type="ECO:0000256" key="3">
    <source>
        <dbReference type="ARBA" id="ARBA00022722"/>
    </source>
</evidence>
<evidence type="ECO:0000256" key="2">
    <source>
        <dbReference type="ARBA" id="ARBA00022695"/>
    </source>
</evidence>
<keyword evidence="2" id="KW-0548">Nucleotidyltransferase</keyword>
<keyword evidence="4" id="KW-0378">Hydrolase</keyword>
<dbReference type="PANTHER" id="PTHR37984:SF5">
    <property type="entry name" value="PROTEIN NYNRIN-LIKE"/>
    <property type="match status" value="1"/>
</dbReference>
<keyword evidence="4" id="KW-0255">Endonuclease</keyword>
<feature type="domain" description="Integrase catalytic" evidence="6">
    <location>
        <begin position="337"/>
        <end position="458"/>
    </location>
</feature>
<dbReference type="GO" id="GO:0003964">
    <property type="term" value="F:RNA-directed DNA polymerase activity"/>
    <property type="evidence" value="ECO:0007669"/>
    <property type="project" value="UniProtKB-KW"/>
</dbReference>
<keyword evidence="7" id="KW-0695">RNA-directed DNA polymerase</keyword>
<dbReference type="GO" id="GO:0004519">
    <property type="term" value="F:endonuclease activity"/>
    <property type="evidence" value="ECO:0007669"/>
    <property type="project" value="UniProtKB-KW"/>
</dbReference>
<dbReference type="InterPro" id="IPR021109">
    <property type="entry name" value="Peptidase_aspartic_dom_sf"/>
</dbReference>
<dbReference type="SUPFAM" id="SSF53098">
    <property type="entry name" value="Ribonuclease H-like"/>
    <property type="match status" value="1"/>
</dbReference>
<dbReference type="InterPro" id="IPR043502">
    <property type="entry name" value="DNA/RNA_pol_sf"/>
</dbReference>
<dbReference type="SUPFAM" id="SSF56672">
    <property type="entry name" value="DNA/RNA polymerases"/>
    <property type="match status" value="1"/>
</dbReference>
<dbReference type="GO" id="GO:0005992">
    <property type="term" value="P:trehalose biosynthetic process"/>
    <property type="evidence" value="ECO:0007669"/>
    <property type="project" value="InterPro"/>
</dbReference>
<evidence type="ECO:0000256" key="1">
    <source>
        <dbReference type="ARBA" id="ARBA00022679"/>
    </source>
</evidence>
<organism evidence="7">
    <name type="scientific">Tanacetum cinerariifolium</name>
    <name type="common">Dalmatian daisy</name>
    <name type="synonym">Chrysanthemum cinerariifolium</name>
    <dbReference type="NCBI Taxonomy" id="118510"/>
    <lineage>
        <taxon>Eukaryota</taxon>
        <taxon>Viridiplantae</taxon>
        <taxon>Streptophyta</taxon>
        <taxon>Embryophyta</taxon>
        <taxon>Tracheophyta</taxon>
        <taxon>Spermatophyta</taxon>
        <taxon>Magnoliopsida</taxon>
        <taxon>eudicotyledons</taxon>
        <taxon>Gunneridae</taxon>
        <taxon>Pentapetalae</taxon>
        <taxon>asterids</taxon>
        <taxon>campanulids</taxon>
        <taxon>Asterales</taxon>
        <taxon>Asteraceae</taxon>
        <taxon>Asteroideae</taxon>
        <taxon>Anthemideae</taxon>
        <taxon>Anthemidinae</taxon>
        <taxon>Tanacetum</taxon>
    </lineage>
</organism>
<comment type="caution">
    <text evidence="7">The sequence shown here is derived from an EMBL/GenBank/DDBJ whole genome shotgun (WGS) entry which is preliminary data.</text>
</comment>
<dbReference type="AlphaFoldDB" id="A0A6L2KDL5"/>
<evidence type="ECO:0000256" key="4">
    <source>
        <dbReference type="ARBA" id="ARBA00022759"/>
    </source>
</evidence>
<evidence type="ECO:0000256" key="5">
    <source>
        <dbReference type="SAM" id="MobiDB-lite"/>
    </source>
</evidence>
<dbReference type="GO" id="GO:0003676">
    <property type="term" value="F:nucleic acid binding"/>
    <property type="evidence" value="ECO:0007669"/>
    <property type="project" value="InterPro"/>
</dbReference>
<name>A0A6L2KDL5_TANCI</name>
<dbReference type="EMBL" id="BKCJ010002187">
    <property type="protein sequence ID" value="GEU46860.1"/>
    <property type="molecule type" value="Genomic_DNA"/>
</dbReference>
<dbReference type="Gene3D" id="3.40.1110.10">
    <property type="entry name" value="Calcium-transporting ATPase, cytoplasmic domain N"/>
    <property type="match status" value="2"/>
</dbReference>
<dbReference type="InterPro" id="IPR050951">
    <property type="entry name" value="Retrovirus_Pol_polyprotein"/>
</dbReference>